<feature type="compositionally biased region" description="Low complexity" evidence="6">
    <location>
        <begin position="76"/>
        <end position="92"/>
    </location>
</feature>
<dbReference type="GO" id="GO:0005375">
    <property type="term" value="F:copper ion transmembrane transporter activity"/>
    <property type="evidence" value="ECO:0007669"/>
    <property type="project" value="UniProtKB-UniRule"/>
</dbReference>
<feature type="region of interest" description="Disordered" evidence="6">
    <location>
        <begin position="65"/>
        <end position="115"/>
    </location>
</feature>
<feature type="region of interest" description="Disordered" evidence="6">
    <location>
        <begin position="133"/>
        <end position="158"/>
    </location>
</feature>
<evidence type="ECO:0000313" key="7">
    <source>
        <dbReference type="EMBL" id="KAG9321503.1"/>
    </source>
</evidence>
<evidence type="ECO:0000313" key="8">
    <source>
        <dbReference type="Proteomes" id="UP000717515"/>
    </source>
</evidence>
<keyword evidence="5" id="KW-0813">Transport</keyword>
<keyword evidence="5" id="KW-0187">Copper transport</keyword>
<comment type="subcellular location">
    <subcellularLocation>
        <location evidence="1 5">Membrane</location>
        <topology evidence="1 5">Multi-pass membrane protein</topology>
    </subcellularLocation>
</comment>
<keyword evidence="2 5" id="KW-0812">Transmembrane</keyword>
<dbReference type="PANTHER" id="PTHR12483">
    <property type="entry name" value="SOLUTE CARRIER FAMILY 31 COPPER TRANSPORTERS"/>
    <property type="match status" value="1"/>
</dbReference>
<feature type="region of interest" description="Disordered" evidence="6">
    <location>
        <begin position="280"/>
        <end position="310"/>
    </location>
</feature>
<protein>
    <recommendedName>
        <fullName evidence="5">Copper transport protein</fullName>
    </recommendedName>
</protein>
<organism evidence="7 8">
    <name type="scientific">Mortierella alpina</name>
    <name type="common">Oleaginous fungus</name>
    <name type="synonym">Mortierella renispora</name>
    <dbReference type="NCBI Taxonomy" id="64518"/>
    <lineage>
        <taxon>Eukaryota</taxon>
        <taxon>Fungi</taxon>
        <taxon>Fungi incertae sedis</taxon>
        <taxon>Mucoromycota</taxon>
        <taxon>Mortierellomycotina</taxon>
        <taxon>Mortierellomycetes</taxon>
        <taxon>Mortierellales</taxon>
        <taxon>Mortierellaceae</taxon>
        <taxon>Mortierella</taxon>
    </lineage>
</organism>
<comment type="similarity">
    <text evidence="5">Belongs to the copper transporter (Ctr) (TC 1.A.56) family. SLC31A subfamily.</text>
</comment>
<evidence type="ECO:0000256" key="4">
    <source>
        <dbReference type="ARBA" id="ARBA00023136"/>
    </source>
</evidence>
<sequence>MDHSMTAGFAPGPGTPVWSPSLTPSSESEYIGALLGLFVLSVAFRGLVAAQGYLEAYLHLHSYPRPPSRSQPKPSPFTSSPPSHTNEQQQPDPSSPSPPLGPAGSTEQAANHQQHCNVEPESTVLEFTDEKHILPSDNTTPPLSLAHDHQGSRLQVPPAGQGAQQRRRYAIMPPHQADSPACHQQPLIHHHNNTKNDSSEAPTSWLFPLPTAQPFVWQAEISRALLSTLVVAVGYMLMLVVMTYNSAYLAVILVGVFVGEVYFARWGRVRPVFPAPLRRRRHEGGDLSPQDPIPQHQQQQQQQQQQQSALTTIPSAFSSNIDHDSISRQQQHQGEPLTRTSASSVRSSTSSRGYSSTMMNHGLSADGAC</sequence>
<dbReference type="PANTHER" id="PTHR12483:SF27">
    <property type="entry name" value="COPPER TRANSPORT PROTEIN CTR1"/>
    <property type="match status" value="1"/>
</dbReference>
<keyword evidence="3 5" id="KW-1133">Transmembrane helix</keyword>
<proteinExistence type="inferred from homology"/>
<evidence type="ECO:0000256" key="2">
    <source>
        <dbReference type="ARBA" id="ARBA00022692"/>
    </source>
</evidence>
<feature type="region of interest" description="Disordered" evidence="6">
    <location>
        <begin position="1"/>
        <end position="23"/>
    </location>
</feature>
<feature type="compositionally biased region" description="Polar residues" evidence="6">
    <location>
        <begin position="105"/>
        <end position="115"/>
    </location>
</feature>
<keyword evidence="5" id="KW-0406">Ion transport</keyword>
<dbReference type="AlphaFoldDB" id="A0A9P8CV48"/>
<evidence type="ECO:0000256" key="6">
    <source>
        <dbReference type="SAM" id="MobiDB-lite"/>
    </source>
</evidence>
<feature type="compositionally biased region" description="Pro residues" evidence="6">
    <location>
        <begin position="65"/>
        <end position="75"/>
    </location>
</feature>
<accession>A0A9P8CV48</accession>
<feature type="transmembrane region" description="Helical" evidence="5">
    <location>
        <begin position="224"/>
        <end position="241"/>
    </location>
</feature>
<keyword evidence="4 5" id="KW-0472">Membrane</keyword>
<comment type="caution">
    <text evidence="7">The sequence shown here is derived from an EMBL/GenBank/DDBJ whole genome shotgun (WGS) entry which is preliminary data.</text>
</comment>
<feature type="transmembrane region" description="Helical" evidence="5">
    <location>
        <begin position="247"/>
        <end position="264"/>
    </location>
</feature>
<evidence type="ECO:0000256" key="5">
    <source>
        <dbReference type="RuleBase" id="RU367022"/>
    </source>
</evidence>
<gene>
    <name evidence="7" type="ORF">KVV02_001936</name>
</gene>
<feature type="transmembrane region" description="Helical" evidence="5">
    <location>
        <begin position="30"/>
        <end position="48"/>
    </location>
</feature>
<evidence type="ECO:0000256" key="1">
    <source>
        <dbReference type="ARBA" id="ARBA00004141"/>
    </source>
</evidence>
<feature type="compositionally biased region" description="Low complexity" evidence="6">
    <location>
        <begin position="338"/>
        <end position="357"/>
    </location>
</feature>
<name>A0A9P8CV48_MORAP</name>
<dbReference type="InterPro" id="IPR007274">
    <property type="entry name" value="Cop_transporter"/>
</dbReference>
<reference evidence="7" key="1">
    <citation type="submission" date="2021-07" db="EMBL/GenBank/DDBJ databases">
        <title>Draft genome of Mortierella alpina, strain LL118, isolated from an aspen leaf litter sample.</title>
        <authorList>
            <person name="Yang S."/>
            <person name="Vinatzer B.A."/>
        </authorList>
    </citation>
    <scope>NUCLEOTIDE SEQUENCE</scope>
    <source>
        <strain evidence="7">LL118</strain>
    </source>
</reference>
<feature type="compositionally biased region" description="Low complexity" evidence="6">
    <location>
        <begin position="295"/>
        <end position="307"/>
    </location>
</feature>
<evidence type="ECO:0000256" key="3">
    <source>
        <dbReference type="ARBA" id="ARBA00022989"/>
    </source>
</evidence>
<dbReference type="Proteomes" id="UP000717515">
    <property type="component" value="Unassembled WGS sequence"/>
</dbReference>
<keyword evidence="5" id="KW-0186">Copper</keyword>
<dbReference type="Pfam" id="PF04145">
    <property type="entry name" value="Ctr"/>
    <property type="match status" value="2"/>
</dbReference>
<dbReference type="GO" id="GO:0005886">
    <property type="term" value="C:plasma membrane"/>
    <property type="evidence" value="ECO:0007669"/>
    <property type="project" value="TreeGrafter"/>
</dbReference>
<dbReference type="EMBL" id="JAIFTL010000200">
    <property type="protein sequence ID" value="KAG9321503.1"/>
    <property type="molecule type" value="Genomic_DNA"/>
</dbReference>
<feature type="region of interest" description="Disordered" evidence="6">
    <location>
        <begin position="324"/>
        <end position="369"/>
    </location>
</feature>